<evidence type="ECO:0000313" key="2">
    <source>
        <dbReference type="EMBL" id="SHM47482.1"/>
    </source>
</evidence>
<name>A0ABY1J4J1_9FLAO</name>
<comment type="caution">
    <text evidence="2">The sequence shown here is derived from an EMBL/GenBank/DDBJ whole genome shotgun (WGS) entry which is preliminary data.</text>
</comment>
<reference evidence="2 3" key="1">
    <citation type="submission" date="2016-11" db="EMBL/GenBank/DDBJ databases">
        <authorList>
            <person name="Varghese N."/>
            <person name="Submissions S."/>
        </authorList>
    </citation>
    <scope>NUCLEOTIDE SEQUENCE [LARGE SCALE GENOMIC DNA]</scope>
    <source>
        <strain evidence="2 3">DSM 6368</strain>
    </source>
</reference>
<sequence length="54" mass="6402">MEINWFIIGAIIIGVVLLIYILIKQNKKDRKKIEEELNYVPKKEEAEINNEKES</sequence>
<evidence type="ECO:0000256" key="1">
    <source>
        <dbReference type="SAM" id="Phobius"/>
    </source>
</evidence>
<keyword evidence="1" id="KW-0472">Membrane</keyword>
<protein>
    <recommendedName>
        <fullName evidence="4">LPXTG cell wall anchor domain-containing protein</fullName>
    </recommendedName>
</protein>
<keyword evidence="1" id="KW-0812">Transmembrane</keyword>
<dbReference type="EMBL" id="FRBX01000003">
    <property type="protein sequence ID" value="SHM47482.1"/>
    <property type="molecule type" value="Genomic_DNA"/>
</dbReference>
<keyword evidence="3" id="KW-1185">Reference proteome</keyword>
<evidence type="ECO:0008006" key="4">
    <source>
        <dbReference type="Google" id="ProtNLM"/>
    </source>
</evidence>
<keyword evidence="1" id="KW-1133">Transmembrane helix</keyword>
<dbReference type="Proteomes" id="UP000184216">
    <property type="component" value="Unassembled WGS sequence"/>
</dbReference>
<dbReference type="RefSeq" id="WP_165768485.1">
    <property type="nucleotide sequence ID" value="NZ_FRBX01000003.1"/>
</dbReference>
<gene>
    <name evidence="2" type="ORF">SAMN05444387_2586</name>
</gene>
<feature type="transmembrane region" description="Helical" evidence="1">
    <location>
        <begin position="6"/>
        <end position="23"/>
    </location>
</feature>
<organism evidence="2 3">
    <name type="scientific">Flavobacterium pectinovorum</name>
    <dbReference type="NCBI Taxonomy" id="29533"/>
    <lineage>
        <taxon>Bacteria</taxon>
        <taxon>Pseudomonadati</taxon>
        <taxon>Bacteroidota</taxon>
        <taxon>Flavobacteriia</taxon>
        <taxon>Flavobacteriales</taxon>
        <taxon>Flavobacteriaceae</taxon>
        <taxon>Flavobacterium</taxon>
    </lineage>
</organism>
<accession>A0ABY1J4J1</accession>
<evidence type="ECO:0000313" key="3">
    <source>
        <dbReference type="Proteomes" id="UP000184216"/>
    </source>
</evidence>
<proteinExistence type="predicted"/>